<accession>A0A699WUS9</accession>
<feature type="compositionally biased region" description="Basic and acidic residues" evidence="1">
    <location>
        <begin position="80"/>
        <end position="93"/>
    </location>
</feature>
<evidence type="ECO:0000313" key="2">
    <source>
        <dbReference type="EMBL" id="GFD48234.1"/>
    </source>
</evidence>
<reference evidence="2" key="1">
    <citation type="journal article" date="2019" name="Sci. Rep.">
        <title>Draft genome of Tanacetum cinerariifolium, the natural source of mosquito coil.</title>
        <authorList>
            <person name="Yamashiro T."/>
            <person name="Shiraishi A."/>
            <person name="Satake H."/>
            <person name="Nakayama K."/>
        </authorList>
    </citation>
    <scope>NUCLEOTIDE SEQUENCE</scope>
</reference>
<comment type="caution">
    <text evidence="2">The sequence shown here is derived from an EMBL/GenBank/DDBJ whole genome shotgun (WGS) entry which is preliminary data.</text>
</comment>
<proteinExistence type="predicted"/>
<name>A0A699WUS9_TANCI</name>
<dbReference type="EMBL" id="BKCJ011717949">
    <property type="protein sequence ID" value="GFD48234.1"/>
    <property type="molecule type" value="Genomic_DNA"/>
</dbReference>
<organism evidence="2">
    <name type="scientific">Tanacetum cinerariifolium</name>
    <name type="common">Dalmatian daisy</name>
    <name type="synonym">Chrysanthemum cinerariifolium</name>
    <dbReference type="NCBI Taxonomy" id="118510"/>
    <lineage>
        <taxon>Eukaryota</taxon>
        <taxon>Viridiplantae</taxon>
        <taxon>Streptophyta</taxon>
        <taxon>Embryophyta</taxon>
        <taxon>Tracheophyta</taxon>
        <taxon>Spermatophyta</taxon>
        <taxon>Magnoliopsida</taxon>
        <taxon>eudicotyledons</taxon>
        <taxon>Gunneridae</taxon>
        <taxon>Pentapetalae</taxon>
        <taxon>asterids</taxon>
        <taxon>campanulids</taxon>
        <taxon>Asterales</taxon>
        <taxon>Asteraceae</taxon>
        <taxon>Asteroideae</taxon>
        <taxon>Anthemideae</taxon>
        <taxon>Anthemidinae</taxon>
        <taxon>Tanacetum</taxon>
    </lineage>
</organism>
<evidence type="ECO:0000256" key="1">
    <source>
        <dbReference type="SAM" id="MobiDB-lite"/>
    </source>
</evidence>
<feature type="non-terminal residue" evidence="2">
    <location>
        <position position="1"/>
    </location>
</feature>
<dbReference type="AlphaFoldDB" id="A0A699WUS9"/>
<sequence>LPAWAGKGTERLWIEQVKSGKFSGRRLLLHHFQVLALAVALGREHVYARGAAGKHRIEASGKLGQHGRAGSQQRLPQRAAEAKREHGPLGHAQ</sequence>
<gene>
    <name evidence="2" type="ORF">Tci_920203</name>
</gene>
<feature type="region of interest" description="Disordered" evidence="1">
    <location>
        <begin position="58"/>
        <end position="93"/>
    </location>
</feature>
<protein>
    <submittedName>
        <fullName evidence="2">Uncharacterized protein</fullName>
    </submittedName>
</protein>